<dbReference type="EMBL" id="CP014673">
    <property type="protein sequence ID" value="ANX01782.1"/>
    <property type="molecule type" value="Genomic_DNA"/>
</dbReference>
<dbReference type="AlphaFoldDB" id="A0A1B1YM15"/>
<dbReference type="Proteomes" id="UP000092931">
    <property type="component" value="Chromosome"/>
</dbReference>
<reference evidence="1 2" key="1">
    <citation type="submission" date="2016-02" db="EMBL/GenBank/DDBJ databases">
        <title>Comparison of Clostridium stercorarium subspecies using comparative genomics and transcriptomics.</title>
        <authorList>
            <person name="Schellenberg J."/>
            <person name="Thallinger G."/>
            <person name="Levin D.B."/>
            <person name="Zhang X."/>
            <person name="Alvare G."/>
            <person name="Fristensky B."/>
            <person name="Sparling R."/>
        </authorList>
    </citation>
    <scope>NUCLEOTIDE SEQUENCE [LARGE SCALE GENOMIC DNA]</scope>
    <source>
        <strain evidence="1 2">DSM 9219</strain>
    </source>
</reference>
<accession>A0A1B1YM15</accession>
<sequence>MSVCQDFDDIITEAEELIDKEEYELCYAIAALVLINCAKMAGTSDSSSGCLSDTIRYTQQLISKVCTAAKNHSEAAKYIYEKGLKDAANKAFDGWDIYCKIETDKVAKKIPQFCNYEFPTIAKGH</sequence>
<gene>
    <name evidence="1" type="ORF">CSTERLE_09485</name>
</gene>
<evidence type="ECO:0000313" key="1">
    <source>
        <dbReference type="EMBL" id="ANX01782.1"/>
    </source>
</evidence>
<evidence type="ECO:0000313" key="2">
    <source>
        <dbReference type="Proteomes" id="UP000092931"/>
    </source>
</evidence>
<proteinExistence type="predicted"/>
<protein>
    <submittedName>
        <fullName evidence="1">Uncharacterized protein</fullName>
    </submittedName>
</protein>
<name>A0A1B1YM15_THEST</name>
<organism evidence="1 2">
    <name type="scientific">Thermoclostridium stercorarium subsp. leptospartum DSM 9219</name>
    <dbReference type="NCBI Taxonomy" id="1346611"/>
    <lineage>
        <taxon>Bacteria</taxon>
        <taxon>Bacillati</taxon>
        <taxon>Bacillota</taxon>
        <taxon>Clostridia</taxon>
        <taxon>Eubacteriales</taxon>
        <taxon>Oscillospiraceae</taxon>
        <taxon>Thermoclostridium</taxon>
    </lineage>
</organism>